<organism evidence="2 3">
    <name type="scientific">Caerostris darwini</name>
    <dbReference type="NCBI Taxonomy" id="1538125"/>
    <lineage>
        <taxon>Eukaryota</taxon>
        <taxon>Metazoa</taxon>
        <taxon>Ecdysozoa</taxon>
        <taxon>Arthropoda</taxon>
        <taxon>Chelicerata</taxon>
        <taxon>Arachnida</taxon>
        <taxon>Araneae</taxon>
        <taxon>Araneomorphae</taxon>
        <taxon>Entelegynae</taxon>
        <taxon>Araneoidea</taxon>
        <taxon>Araneidae</taxon>
        <taxon>Caerostris</taxon>
    </lineage>
</organism>
<feature type="compositionally biased region" description="Polar residues" evidence="1">
    <location>
        <begin position="76"/>
        <end position="85"/>
    </location>
</feature>
<gene>
    <name evidence="2" type="ORF">CDAR_497841</name>
</gene>
<feature type="region of interest" description="Disordered" evidence="1">
    <location>
        <begin position="1"/>
        <end position="93"/>
    </location>
</feature>
<evidence type="ECO:0000313" key="3">
    <source>
        <dbReference type="Proteomes" id="UP001054837"/>
    </source>
</evidence>
<protein>
    <submittedName>
        <fullName evidence="2">Uncharacterized protein</fullName>
    </submittedName>
</protein>
<proteinExistence type="predicted"/>
<sequence>MAARKTKDGGYQHDVYDINDHQWRNGPKMAASLPENPNKVPEPQLKQPPFRQVRSSQGDRRTWGRGVEAQGASEGLSLNLNNPYSSKCDRTRR</sequence>
<evidence type="ECO:0000256" key="1">
    <source>
        <dbReference type="SAM" id="MobiDB-lite"/>
    </source>
</evidence>
<name>A0AAV4WBS7_9ARAC</name>
<dbReference type="AlphaFoldDB" id="A0AAV4WBS7"/>
<accession>A0AAV4WBS7</accession>
<dbReference type="Proteomes" id="UP001054837">
    <property type="component" value="Unassembled WGS sequence"/>
</dbReference>
<comment type="caution">
    <text evidence="2">The sequence shown here is derived from an EMBL/GenBank/DDBJ whole genome shotgun (WGS) entry which is preliminary data.</text>
</comment>
<feature type="compositionally biased region" description="Basic and acidic residues" evidence="1">
    <location>
        <begin position="1"/>
        <end position="23"/>
    </location>
</feature>
<dbReference type="EMBL" id="BPLQ01014368">
    <property type="protein sequence ID" value="GIY79279.1"/>
    <property type="molecule type" value="Genomic_DNA"/>
</dbReference>
<evidence type="ECO:0000313" key="2">
    <source>
        <dbReference type="EMBL" id="GIY79279.1"/>
    </source>
</evidence>
<keyword evidence="3" id="KW-1185">Reference proteome</keyword>
<reference evidence="2 3" key="1">
    <citation type="submission" date="2021-06" db="EMBL/GenBank/DDBJ databases">
        <title>Caerostris darwini draft genome.</title>
        <authorList>
            <person name="Kono N."/>
            <person name="Arakawa K."/>
        </authorList>
    </citation>
    <scope>NUCLEOTIDE SEQUENCE [LARGE SCALE GENOMIC DNA]</scope>
</reference>